<evidence type="ECO:0000313" key="3">
    <source>
        <dbReference type="Proteomes" id="UP000647017"/>
    </source>
</evidence>
<dbReference type="Pfam" id="PF09423">
    <property type="entry name" value="PhoD"/>
    <property type="match status" value="1"/>
</dbReference>
<protein>
    <recommendedName>
        <fullName evidence="1">PhoD-like phosphatase metallophosphatase domain-containing protein</fullName>
    </recommendedName>
</protein>
<sequence>MSVSNLWVGAVTESSAWVRGRVSSSANARLVVSESPSLTSPAYFGPVAPTSELVASIEADGLDPDTQYHYAFEHDSVVDTAWQGSFRTHPVLGEPASYAFAMATCAGSINNTASGGYTDSKVSNHPVFDVIRQHVLDPLFFIHGGDLHYRDIATNTPASYRTAYDDVLTYNGTLGATARQGLLYRNRPLVLTWDDHCYATNDSDATATGRPAARQVYRERVPHYPLAESGAIYHSFGAGRVLYIVSDARSESSPGTDTDGPSKTMLGSAQKSWMESVLSAPGFDAQYLVWVMSRQWMGSGVDTWSVFGTERDELVQLFGDTGWLSRMCQVSGDVHALGMDTGTGNSWGGFPVYCFSSLDSTPSGGTSQYDLGQTQGGRGQYGTVQIHDIGSQLAVTGTGWVMDQPWRWHTSTLPLARLTRRHQPPASHVLPL</sequence>
<name>A0ABQ4HYK4_9ACTN</name>
<dbReference type="InterPro" id="IPR018946">
    <property type="entry name" value="PhoD-like_MPP"/>
</dbReference>
<feature type="domain" description="PhoD-like phosphatase metallophosphatase" evidence="1">
    <location>
        <begin position="130"/>
        <end position="336"/>
    </location>
</feature>
<reference evidence="2 3" key="1">
    <citation type="submission" date="2021-01" db="EMBL/GenBank/DDBJ databases">
        <title>Whole genome shotgun sequence of Verrucosispora andamanensis NBRC 109075.</title>
        <authorList>
            <person name="Komaki H."/>
            <person name="Tamura T."/>
        </authorList>
    </citation>
    <scope>NUCLEOTIDE SEQUENCE [LARGE SCALE GENOMIC DNA]</scope>
    <source>
        <strain evidence="2 3">NBRC 109075</strain>
    </source>
</reference>
<accession>A0ABQ4HYK4</accession>
<dbReference type="PANTHER" id="PTHR33987:SF1">
    <property type="entry name" value="CALCINEURIN-LIKE METALLO-PHOSPHOESTERASE SUPERFAMILY PROTEIN"/>
    <property type="match status" value="1"/>
</dbReference>
<dbReference type="Gene3D" id="3.60.21.70">
    <property type="entry name" value="PhoD-like phosphatase"/>
    <property type="match status" value="1"/>
</dbReference>
<comment type="caution">
    <text evidence="2">The sequence shown here is derived from an EMBL/GenBank/DDBJ whole genome shotgun (WGS) entry which is preliminary data.</text>
</comment>
<dbReference type="SUPFAM" id="SSF56300">
    <property type="entry name" value="Metallo-dependent phosphatases"/>
    <property type="match status" value="1"/>
</dbReference>
<evidence type="ECO:0000313" key="2">
    <source>
        <dbReference type="EMBL" id="GIJ10725.1"/>
    </source>
</evidence>
<proteinExistence type="predicted"/>
<dbReference type="InterPro" id="IPR038607">
    <property type="entry name" value="PhoD-like_sf"/>
</dbReference>
<gene>
    <name evidence="2" type="ORF">Van01_39390</name>
</gene>
<dbReference type="EMBL" id="BOOZ01000024">
    <property type="protein sequence ID" value="GIJ10725.1"/>
    <property type="molecule type" value="Genomic_DNA"/>
</dbReference>
<organism evidence="2 3">
    <name type="scientific">Micromonospora andamanensis</name>
    <dbReference type="NCBI Taxonomy" id="1287068"/>
    <lineage>
        <taxon>Bacteria</taxon>
        <taxon>Bacillati</taxon>
        <taxon>Actinomycetota</taxon>
        <taxon>Actinomycetes</taxon>
        <taxon>Micromonosporales</taxon>
        <taxon>Micromonosporaceae</taxon>
        <taxon>Micromonospora</taxon>
    </lineage>
</organism>
<evidence type="ECO:0000259" key="1">
    <source>
        <dbReference type="Pfam" id="PF09423"/>
    </source>
</evidence>
<dbReference type="Proteomes" id="UP000647017">
    <property type="component" value="Unassembled WGS sequence"/>
</dbReference>
<keyword evidence="3" id="KW-1185">Reference proteome</keyword>
<dbReference type="PANTHER" id="PTHR33987">
    <property type="entry name" value="CALCINEURIN-LIKE METALLO-PHOSPHOESTERASE SUPERFAMILY PROTEIN"/>
    <property type="match status" value="1"/>
</dbReference>
<dbReference type="InterPro" id="IPR029052">
    <property type="entry name" value="Metallo-depent_PP-like"/>
</dbReference>